<feature type="transmembrane region" description="Helical" evidence="6">
    <location>
        <begin position="185"/>
        <end position="204"/>
    </location>
</feature>
<feature type="transmembrane region" description="Helical" evidence="6">
    <location>
        <begin position="432"/>
        <end position="452"/>
    </location>
</feature>
<proteinExistence type="predicted"/>
<keyword evidence="2" id="KW-0813">Transport</keyword>
<keyword evidence="4 6" id="KW-1133">Transmembrane helix</keyword>
<evidence type="ECO:0000313" key="8">
    <source>
        <dbReference type="EMBL" id="MFC3510312.1"/>
    </source>
</evidence>
<dbReference type="PANTHER" id="PTHR42718">
    <property type="entry name" value="MAJOR FACILITATOR SUPERFAMILY MULTIDRUG TRANSPORTER MFSC"/>
    <property type="match status" value="1"/>
</dbReference>
<gene>
    <name evidence="8" type="ORF">ACFORO_09075</name>
</gene>
<dbReference type="SUPFAM" id="SSF103473">
    <property type="entry name" value="MFS general substrate transporter"/>
    <property type="match status" value="1"/>
</dbReference>
<dbReference type="Gene3D" id="1.20.1250.20">
    <property type="entry name" value="MFS general substrate transporter like domains"/>
    <property type="match status" value="1"/>
</dbReference>
<evidence type="ECO:0000313" key="9">
    <source>
        <dbReference type="Proteomes" id="UP001595764"/>
    </source>
</evidence>
<dbReference type="PANTHER" id="PTHR42718:SF9">
    <property type="entry name" value="MAJOR FACILITATOR SUPERFAMILY MULTIDRUG TRANSPORTER MFSC"/>
    <property type="match status" value="1"/>
</dbReference>
<feature type="transmembrane region" description="Helical" evidence="6">
    <location>
        <begin position="34"/>
        <end position="58"/>
    </location>
</feature>
<sequence>MTNRPFLPPRPVACESGTAYGTGDVVARAGARPIIVVLASCGLVASFMQTLVIPLIPAFPRLLNTTPTDASWVVTVTLLAAAVCTPVAGRLGDLYGKRRVLLVSLAVLIAGSVVSALTSSLALMIVGRGLQGCAMGVIPLGISIMRDELPPERVSGAISLMSATLGVGGAIGLPVAAIVAEHADWHVLFWGAAGLGLGCALLILRFVPESPVRTPAPFDFLGTLGLIVGLTSLLLPIVKGGQWGWGSPATLGFAATAVVVLAAWGWYQLRRRDPLVDLRVSARRPVLFTNLASVLVGFAMYAMSLSFPQLLQAPSATGYGLGLSMVEAGLCLAPNGLVMMALSPVSARLTNRYGARVTLMTGATVIAVGYVFAIFLMANAVELMIASVIIGAGVGIAYAAMPALIMSAVPVTETASANGLNSLMRSVGTSTSSAVMATMLAHLTITVGSFTVPSLAGFRATFAVAAVAAVAGLALTAVVPRFRAASPELARV</sequence>
<comment type="subcellular location">
    <subcellularLocation>
        <location evidence="1">Cell membrane</location>
        <topology evidence="1">Multi-pass membrane protein</topology>
    </subcellularLocation>
</comment>
<dbReference type="InterPro" id="IPR036259">
    <property type="entry name" value="MFS_trans_sf"/>
</dbReference>
<keyword evidence="9" id="KW-1185">Reference proteome</keyword>
<evidence type="ECO:0000256" key="5">
    <source>
        <dbReference type="ARBA" id="ARBA00023136"/>
    </source>
</evidence>
<feature type="transmembrane region" description="Helical" evidence="6">
    <location>
        <begin position="319"/>
        <end position="345"/>
    </location>
</feature>
<organism evidence="8 9">
    <name type="scientific">Amycolatopsis halotolerans</name>
    <dbReference type="NCBI Taxonomy" id="330083"/>
    <lineage>
        <taxon>Bacteria</taxon>
        <taxon>Bacillati</taxon>
        <taxon>Actinomycetota</taxon>
        <taxon>Actinomycetes</taxon>
        <taxon>Pseudonocardiales</taxon>
        <taxon>Pseudonocardiaceae</taxon>
        <taxon>Amycolatopsis</taxon>
    </lineage>
</organism>
<dbReference type="CDD" id="cd17504">
    <property type="entry name" value="MFS_MMR_MDR_like"/>
    <property type="match status" value="1"/>
</dbReference>
<reference evidence="9" key="1">
    <citation type="journal article" date="2019" name="Int. J. Syst. Evol. Microbiol.">
        <title>The Global Catalogue of Microorganisms (GCM) 10K type strain sequencing project: providing services to taxonomists for standard genome sequencing and annotation.</title>
        <authorList>
            <consortium name="The Broad Institute Genomics Platform"/>
            <consortium name="The Broad Institute Genome Sequencing Center for Infectious Disease"/>
            <person name="Wu L."/>
            <person name="Ma J."/>
        </authorList>
    </citation>
    <scope>NUCLEOTIDE SEQUENCE [LARGE SCALE GENOMIC DNA]</scope>
    <source>
        <strain evidence="9">CGMCC 4.7682</strain>
    </source>
</reference>
<evidence type="ECO:0000256" key="3">
    <source>
        <dbReference type="ARBA" id="ARBA00022692"/>
    </source>
</evidence>
<name>A0ABV7QAI0_9PSEU</name>
<feature type="transmembrane region" description="Helical" evidence="6">
    <location>
        <begin position="157"/>
        <end position="179"/>
    </location>
</feature>
<feature type="transmembrane region" description="Helical" evidence="6">
    <location>
        <begin position="357"/>
        <end position="378"/>
    </location>
</feature>
<evidence type="ECO:0000256" key="6">
    <source>
        <dbReference type="SAM" id="Phobius"/>
    </source>
</evidence>
<dbReference type="Proteomes" id="UP001595764">
    <property type="component" value="Unassembled WGS sequence"/>
</dbReference>
<feature type="transmembrane region" description="Helical" evidence="6">
    <location>
        <begin position="100"/>
        <end position="123"/>
    </location>
</feature>
<protein>
    <submittedName>
        <fullName evidence="8">MFS transporter</fullName>
    </submittedName>
</protein>
<dbReference type="Gene3D" id="1.20.1720.10">
    <property type="entry name" value="Multidrug resistance protein D"/>
    <property type="match status" value="1"/>
</dbReference>
<feature type="transmembrane region" description="Helical" evidence="6">
    <location>
        <begin position="287"/>
        <end position="307"/>
    </location>
</feature>
<dbReference type="RefSeq" id="WP_377867876.1">
    <property type="nucleotide sequence ID" value="NZ_JBHMAY010000002.1"/>
</dbReference>
<feature type="transmembrane region" description="Helical" evidence="6">
    <location>
        <begin position="129"/>
        <end position="145"/>
    </location>
</feature>
<dbReference type="EMBL" id="JBHRWI010000013">
    <property type="protein sequence ID" value="MFC3510312.1"/>
    <property type="molecule type" value="Genomic_DNA"/>
</dbReference>
<evidence type="ECO:0000256" key="2">
    <source>
        <dbReference type="ARBA" id="ARBA00022448"/>
    </source>
</evidence>
<feature type="transmembrane region" description="Helical" evidence="6">
    <location>
        <begin position="384"/>
        <end position="411"/>
    </location>
</feature>
<dbReference type="InterPro" id="IPR020846">
    <property type="entry name" value="MFS_dom"/>
</dbReference>
<evidence type="ECO:0000256" key="4">
    <source>
        <dbReference type="ARBA" id="ARBA00022989"/>
    </source>
</evidence>
<accession>A0ABV7QAI0</accession>
<keyword evidence="3 6" id="KW-0812">Transmembrane</keyword>
<dbReference type="PROSITE" id="PS50850">
    <property type="entry name" value="MFS"/>
    <property type="match status" value="1"/>
</dbReference>
<feature type="transmembrane region" description="Helical" evidence="6">
    <location>
        <begin position="216"/>
        <end position="237"/>
    </location>
</feature>
<dbReference type="Pfam" id="PF07690">
    <property type="entry name" value="MFS_1"/>
    <property type="match status" value="1"/>
</dbReference>
<comment type="caution">
    <text evidence="8">The sequence shown here is derived from an EMBL/GenBank/DDBJ whole genome shotgun (WGS) entry which is preliminary data.</text>
</comment>
<evidence type="ECO:0000256" key="1">
    <source>
        <dbReference type="ARBA" id="ARBA00004651"/>
    </source>
</evidence>
<feature type="domain" description="Major facilitator superfamily (MFS) profile" evidence="7">
    <location>
        <begin position="34"/>
        <end position="483"/>
    </location>
</feature>
<feature type="transmembrane region" description="Helical" evidence="6">
    <location>
        <begin position="458"/>
        <end position="479"/>
    </location>
</feature>
<keyword evidence="5 6" id="KW-0472">Membrane</keyword>
<feature type="transmembrane region" description="Helical" evidence="6">
    <location>
        <begin position="249"/>
        <end position="267"/>
    </location>
</feature>
<evidence type="ECO:0000259" key="7">
    <source>
        <dbReference type="PROSITE" id="PS50850"/>
    </source>
</evidence>
<feature type="transmembrane region" description="Helical" evidence="6">
    <location>
        <begin position="70"/>
        <end position="88"/>
    </location>
</feature>
<dbReference type="InterPro" id="IPR011701">
    <property type="entry name" value="MFS"/>
</dbReference>